<gene>
    <name evidence="7" type="ORF">B1H18_01105</name>
</gene>
<evidence type="ECO:0000313" key="8">
    <source>
        <dbReference type="Proteomes" id="UP000190539"/>
    </source>
</evidence>
<evidence type="ECO:0000256" key="3">
    <source>
        <dbReference type="ARBA" id="ARBA00022692"/>
    </source>
</evidence>
<dbReference type="InterPro" id="IPR044772">
    <property type="entry name" value="NO3_transporter"/>
</dbReference>
<comment type="caution">
    <text evidence="7">The sequence shown here is derived from an EMBL/GenBank/DDBJ whole genome shotgun (WGS) entry which is preliminary data.</text>
</comment>
<dbReference type="PANTHER" id="PTHR23515">
    <property type="entry name" value="HIGH-AFFINITY NITRATE TRANSPORTER 2.3"/>
    <property type="match status" value="1"/>
</dbReference>
<feature type="transmembrane region" description="Helical" evidence="6">
    <location>
        <begin position="147"/>
        <end position="171"/>
    </location>
</feature>
<feature type="transmembrane region" description="Helical" evidence="6">
    <location>
        <begin position="82"/>
        <end position="102"/>
    </location>
</feature>
<dbReference type="GO" id="GO:0016020">
    <property type="term" value="C:membrane"/>
    <property type="evidence" value="ECO:0007669"/>
    <property type="project" value="UniProtKB-SubCell"/>
</dbReference>
<dbReference type="GO" id="GO:0015112">
    <property type="term" value="F:nitrate transmembrane transporter activity"/>
    <property type="evidence" value="ECO:0007669"/>
    <property type="project" value="InterPro"/>
</dbReference>
<feature type="transmembrane region" description="Helical" evidence="6">
    <location>
        <begin position="53"/>
        <end position="70"/>
    </location>
</feature>
<keyword evidence="5 6" id="KW-0472">Membrane</keyword>
<dbReference type="RefSeq" id="WP_227024981.1">
    <property type="nucleotide sequence ID" value="NZ_CP045178.1"/>
</dbReference>
<feature type="transmembrane region" description="Helical" evidence="6">
    <location>
        <begin position="177"/>
        <end position="194"/>
    </location>
</feature>
<feature type="transmembrane region" description="Helical" evidence="6">
    <location>
        <begin position="285"/>
        <end position="305"/>
    </location>
</feature>
<keyword evidence="8" id="KW-1185">Reference proteome</keyword>
<accession>A0A1V4AG67</accession>
<keyword evidence="4 6" id="KW-1133">Transmembrane helix</keyword>
<feature type="transmembrane region" description="Helical" evidence="6">
    <location>
        <begin position="397"/>
        <end position="417"/>
    </location>
</feature>
<keyword evidence="3 6" id="KW-0812">Transmembrane</keyword>
<comment type="similarity">
    <text evidence="2">Belongs to the major facilitator superfamily. Nitrate/nitrite porter (TC 2.A.1.8) family.</text>
</comment>
<dbReference type="InterPro" id="IPR011701">
    <property type="entry name" value="MFS"/>
</dbReference>
<dbReference type="STRING" id="83656.B1H18_01105"/>
<dbReference type="Pfam" id="PF07690">
    <property type="entry name" value="MFS_1"/>
    <property type="match status" value="1"/>
</dbReference>
<evidence type="ECO:0000256" key="6">
    <source>
        <dbReference type="SAM" id="Phobius"/>
    </source>
</evidence>
<dbReference type="Proteomes" id="UP000190539">
    <property type="component" value="Unassembled WGS sequence"/>
</dbReference>
<feature type="transmembrane region" description="Helical" evidence="6">
    <location>
        <begin position="108"/>
        <end position="126"/>
    </location>
</feature>
<feature type="transmembrane region" description="Helical" evidence="6">
    <location>
        <begin position="363"/>
        <end position="385"/>
    </location>
</feature>
<evidence type="ECO:0000256" key="1">
    <source>
        <dbReference type="ARBA" id="ARBA00004141"/>
    </source>
</evidence>
<organism evidence="7 8">
    <name type="scientific">Streptomyces tsukubensis</name>
    <dbReference type="NCBI Taxonomy" id="83656"/>
    <lineage>
        <taxon>Bacteria</taxon>
        <taxon>Bacillati</taxon>
        <taxon>Actinomycetota</taxon>
        <taxon>Actinomycetes</taxon>
        <taxon>Kitasatosporales</taxon>
        <taxon>Streptomycetaceae</taxon>
        <taxon>Streptomyces</taxon>
    </lineage>
</organism>
<dbReference type="SUPFAM" id="SSF103473">
    <property type="entry name" value="MFS general substrate transporter"/>
    <property type="match status" value="1"/>
</dbReference>
<dbReference type="EMBL" id="MVFC01000001">
    <property type="protein sequence ID" value="OON82687.1"/>
    <property type="molecule type" value="Genomic_DNA"/>
</dbReference>
<feature type="transmembrane region" description="Helical" evidence="6">
    <location>
        <begin position="311"/>
        <end position="334"/>
    </location>
</feature>
<proteinExistence type="inferred from homology"/>
<evidence type="ECO:0000256" key="5">
    <source>
        <dbReference type="ARBA" id="ARBA00023136"/>
    </source>
</evidence>
<dbReference type="Gene3D" id="1.20.1250.20">
    <property type="entry name" value="MFS general substrate transporter like domains"/>
    <property type="match status" value="1"/>
</dbReference>
<dbReference type="InterPro" id="IPR036259">
    <property type="entry name" value="MFS_trans_sf"/>
</dbReference>
<evidence type="ECO:0000256" key="2">
    <source>
        <dbReference type="ARBA" id="ARBA00008432"/>
    </source>
</evidence>
<evidence type="ECO:0000313" key="7">
    <source>
        <dbReference type="EMBL" id="OON82687.1"/>
    </source>
</evidence>
<evidence type="ECO:0000256" key="4">
    <source>
        <dbReference type="ARBA" id="ARBA00022989"/>
    </source>
</evidence>
<feature type="transmembrane region" description="Helical" evidence="6">
    <location>
        <begin position="219"/>
        <end position="243"/>
    </location>
</feature>
<comment type="subcellular location">
    <subcellularLocation>
        <location evidence="1">Membrane</location>
        <topology evidence="1">Multi-pass membrane protein</topology>
    </subcellularLocation>
</comment>
<reference evidence="7 8" key="1">
    <citation type="submission" date="2017-02" db="EMBL/GenBank/DDBJ databases">
        <title>Draft Genome Sequence of Streptomyces tsukubaensis F601, a Producer of the immunosuppressant tacrolimus FK506.</title>
        <authorList>
            <person name="Zong G."/>
            <person name="Zhong C."/>
            <person name="Fu J."/>
            <person name="Qin R."/>
            <person name="Cao G."/>
        </authorList>
    </citation>
    <scope>NUCLEOTIDE SEQUENCE [LARGE SCALE GENOMIC DNA]</scope>
    <source>
        <strain evidence="7 8">F601</strain>
    </source>
</reference>
<dbReference type="AlphaFoldDB" id="A0A1V4AG67"/>
<sequence>MFWEREGRGVARRNLYASVASEHVGFAVWSLWSVLVLFMTPATGWATSAGDKFALTSAVTVVGALLRLPYSFAVTRFGGRNWAVFSALVLLIPVGLAAVAMGRPGAPLWVFLLCGCVAGLGGGNFASSMTNINQFFPEREKGWALGLNAGGGNLGVASVQLLGLLMAAVAGAARPELLPLLFVPLLLGSAWQAYRRMDNLAGTRTDFSSYRAVLRDRHCWIMSLLYVGTFGSFIGYSFAFGLVLQNDFGRTPTQAAALTFAGPLLGSLARPVGGRLADRFGGARVTLWTFLSMAVGAAVVLVASYTGSLALFTTGFVVLFVLTGVGNGSTYKLIPALYAARARSRAEAGVEPEEARREGRRRAGAVIGVSGAVGALGGAGVNLAFRQSYETVGHARPALLAFLAFYAVCSVLTRAVYLRGPVTGAAVDATVGTERVVPAQVITGAVIPVPVIDPPVITEPFTARPVTVPVAAESVTEPVAAESVPDTREDA</sequence>
<feature type="transmembrane region" description="Helical" evidence="6">
    <location>
        <begin position="255"/>
        <end position="273"/>
    </location>
</feature>
<protein>
    <submittedName>
        <fullName evidence="7">MFS transporter</fullName>
    </submittedName>
</protein>
<name>A0A1V4AG67_9ACTN</name>
<feature type="transmembrane region" description="Helical" evidence="6">
    <location>
        <begin position="20"/>
        <end position="41"/>
    </location>
</feature>